<dbReference type="InterPro" id="IPR032466">
    <property type="entry name" value="Metal_Hydrolase"/>
</dbReference>
<dbReference type="PANTHER" id="PTHR43569">
    <property type="entry name" value="AMIDOHYDROLASE"/>
    <property type="match status" value="1"/>
</dbReference>
<dbReference type="PANTHER" id="PTHR43569:SF2">
    <property type="entry name" value="AMIDOHYDROLASE-RELATED DOMAIN-CONTAINING PROTEIN"/>
    <property type="match status" value="1"/>
</dbReference>
<dbReference type="InterPro" id="IPR006680">
    <property type="entry name" value="Amidohydro-rel"/>
</dbReference>
<protein>
    <recommendedName>
        <fullName evidence="2">Amidohydrolase-related domain-containing protein</fullName>
    </recommendedName>
</protein>
<organism evidence="3">
    <name type="scientific">marine metagenome</name>
    <dbReference type="NCBI Taxonomy" id="408172"/>
    <lineage>
        <taxon>unclassified sequences</taxon>
        <taxon>metagenomes</taxon>
        <taxon>ecological metagenomes</taxon>
    </lineage>
</organism>
<gene>
    <name evidence="3" type="ORF">METZ01_LOCUS377720</name>
</gene>
<name>A0A382TS01_9ZZZZ</name>
<reference evidence="3" key="1">
    <citation type="submission" date="2018-05" db="EMBL/GenBank/DDBJ databases">
        <authorList>
            <person name="Lanie J.A."/>
            <person name="Ng W.-L."/>
            <person name="Kazmierczak K.M."/>
            <person name="Andrzejewski T.M."/>
            <person name="Davidsen T.M."/>
            <person name="Wayne K.J."/>
            <person name="Tettelin H."/>
            <person name="Glass J.I."/>
            <person name="Rusch D."/>
            <person name="Podicherti R."/>
            <person name="Tsui H.-C.T."/>
            <person name="Winkler M.E."/>
        </authorList>
    </citation>
    <scope>NUCLEOTIDE SEQUENCE</scope>
</reference>
<dbReference type="EMBL" id="UINC01138736">
    <property type="protein sequence ID" value="SVD24866.1"/>
    <property type="molecule type" value="Genomic_DNA"/>
</dbReference>
<comment type="similarity">
    <text evidence="1">Belongs to the metallo-dependent hydrolases superfamily.</text>
</comment>
<feature type="domain" description="Amidohydrolase-related" evidence="2">
    <location>
        <begin position="66"/>
        <end position="273"/>
    </location>
</feature>
<dbReference type="Gene3D" id="3.20.20.140">
    <property type="entry name" value="Metal-dependent hydrolases"/>
    <property type="match status" value="1"/>
</dbReference>
<dbReference type="InterPro" id="IPR052350">
    <property type="entry name" value="Metallo-dep_Lactonases"/>
</dbReference>
<proteinExistence type="inferred from homology"/>
<dbReference type="Pfam" id="PF04909">
    <property type="entry name" value="Amidohydro_2"/>
    <property type="match status" value="1"/>
</dbReference>
<dbReference type="SUPFAM" id="SSF51556">
    <property type="entry name" value="Metallo-dependent hydrolases"/>
    <property type="match status" value="1"/>
</dbReference>
<evidence type="ECO:0000313" key="3">
    <source>
        <dbReference type="EMBL" id="SVD24866.1"/>
    </source>
</evidence>
<dbReference type="AlphaFoldDB" id="A0A382TS01"/>
<evidence type="ECO:0000256" key="1">
    <source>
        <dbReference type="ARBA" id="ARBA00038310"/>
    </source>
</evidence>
<dbReference type="GO" id="GO:0016787">
    <property type="term" value="F:hydrolase activity"/>
    <property type="evidence" value="ECO:0007669"/>
    <property type="project" value="InterPro"/>
</dbReference>
<accession>A0A382TS01</accession>
<evidence type="ECO:0000259" key="2">
    <source>
        <dbReference type="Pfam" id="PF04909"/>
    </source>
</evidence>
<sequence>MKTLPAPLRLVAGVHVETIIGQKDGGTVLDTVGETRWVCSQLAETEERVPFSVVAYVNLVGDLAERERILQEHVEEAGGRLRGVRMILNHHPDNPDLTWPQVAHGEFLRSDSFRNGIALLARQNLSFDLSCNPHQVSDAVETFRNYPETRVIVNHLGFIHDGEDCAHESLWRGGMLALAELPNVHMKLSMLWFGRDGYHKDSDKERKVRDLVREVIDIFGCKRCMFASNYPVDRFNEISIAELYGMFLSWTADLSDDDRAELFHDTAVRAYNLVL</sequence>